<comment type="caution">
    <text evidence="1">The sequence shown here is derived from an EMBL/GenBank/DDBJ whole genome shotgun (WGS) entry which is preliminary data.</text>
</comment>
<sequence length="212" mass="24672">MNQDKKYKQYDIVILFCASEINIDGQFDEIVKNIYLGGQVRMDAAVDFAERVKIYFIVGGSEKKVTDMKSYLEKQFETYKLQDCPKIIRIKSDPDTTGNLWAVKLVLQKNQKLHLLTGKVGLMTNFYHLPRVMRFAADIFKDINVNFIPISSEAVITRHLSTYSTYQNAFVARVVQDIKGLRDWEDENYNKQTKVDDWCYECLDKDILIGLE</sequence>
<accession>A0A1G2IEJ0</accession>
<evidence type="ECO:0000313" key="1">
    <source>
        <dbReference type="EMBL" id="OGZ72598.1"/>
    </source>
</evidence>
<dbReference type="STRING" id="1802214.A2908_03595"/>
<proteinExistence type="predicted"/>
<reference evidence="1 2" key="1">
    <citation type="journal article" date="2016" name="Nat. Commun.">
        <title>Thousands of microbial genomes shed light on interconnected biogeochemical processes in an aquifer system.</title>
        <authorList>
            <person name="Anantharaman K."/>
            <person name="Brown C.T."/>
            <person name="Hug L.A."/>
            <person name="Sharon I."/>
            <person name="Castelle C.J."/>
            <person name="Probst A.J."/>
            <person name="Thomas B.C."/>
            <person name="Singh A."/>
            <person name="Wilkins M.J."/>
            <person name="Karaoz U."/>
            <person name="Brodie E.L."/>
            <person name="Williams K.H."/>
            <person name="Hubbard S.S."/>
            <person name="Banfield J.F."/>
        </authorList>
    </citation>
    <scope>NUCLEOTIDE SEQUENCE [LARGE SCALE GENOMIC DNA]</scope>
</reference>
<dbReference type="EMBL" id="MHPA01000024">
    <property type="protein sequence ID" value="OGZ72598.1"/>
    <property type="molecule type" value="Genomic_DNA"/>
</dbReference>
<organism evidence="1 2">
    <name type="scientific">Candidatus Staskawiczbacteria bacterium RIFCSPLOWO2_01_FULL_38_12b</name>
    <dbReference type="NCBI Taxonomy" id="1802214"/>
    <lineage>
        <taxon>Bacteria</taxon>
        <taxon>Candidatus Staskawicziibacteriota</taxon>
    </lineage>
</organism>
<protein>
    <submittedName>
        <fullName evidence="1">Uncharacterized protein</fullName>
    </submittedName>
</protein>
<dbReference type="AlphaFoldDB" id="A0A1G2IEJ0"/>
<dbReference type="Proteomes" id="UP000176774">
    <property type="component" value="Unassembled WGS sequence"/>
</dbReference>
<evidence type="ECO:0000313" key="2">
    <source>
        <dbReference type="Proteomes" id="UP000176774"/>
    </source>
</evidence>
<gene>
    <name evidence="1" type="ORF">A2908_03595</name>
</gene>
<name>A0A1G2IEJ0_9BACT</name>